<dbReference type="PANTHER" id="PTHR42756">
    <property type="entry name" value="TRANSCRIPTIONAL REGULATOR, MARR"/>
    <property type="match status" value="1"/>
</dbReference>
<evidence type="ECO:0000256" key="7">
    <source>
        <dbReference type="ARBA" id="ARBA00047188"/>
    </source>
</evidence>
<evidence type="ECO:0000256" key="3">
    <source>
        <dbReference type="ARBA" id="ARBA00023015"/>
    </source>
</evidence>
<dbReference type="Proteomes" id="UP000198858">
    <property type="component" value="Chromosome I"/>
</dbReference>
<evidence type="ECO:0000256" key="8">
    <source>
        <dbReference type="ARBA" id="ARBA00047207"/>
    </source>
</evidence>
<dbReference type="Pfam" id="PF22381">
    <property type="entry name" value="Staph_reg_Sar_Rot"/>
    <property type="match status" value="1"/>
</dbReference>
<comment type="subcellular location">
    <subcellularLocation>
        <location evidence="1">Cytoplasm</location>
    </subcellularLocation>
</comment>
<dbReference type="RefSeq" id="WP_089663288.1">
    <property type="nucleotide sequence ID" value="NZ_LT629745.1"/>
</dbReference>
<dbReference type="AlphaFoldDB" id="A0A1H1QXL2"/>
<dbReference type="EMBL" id="LT629745">
    <property type="protein sequence ID" value="SDS27619.1"/>
    <property type="molecule type" value="Genomic_DNA"/>
</dbReference>
<evidence type="ECO:0000313" key="10">
    <source>
        <dbReference type="EMBL" id="SDS27619.1"/>
    </source>
</evidence>
<keyword evidence="4 10" id="KW-0238">DNA-binding</keyword>
<evidence type="ECO:0000313" key="11">
    <source>
        <dbReference type="Proteomes" id="UP000198858"/>
    </source>
</evidence>
<accession>A0A1H1QXL2</accession>
<evidence type="ECO:0000256" key="6">
    <source>
        <dbReference type="ARBA" id="ARBA00046337"/>
    </source>
</evidence>
<proteinExistence type="inferred from homology"/>
<dbReference type="InterPro" id="IPR055166">
    <property type="entry name" value="Transc_reg_Sar_Rot_HTH"/>
</dbReference>
<sequence>MEKQEQLRLENQICFPIYSVSRLITKAYKPYLDKLGLTYTQYLVLLVLWEEDNLSVNKIGSKLLLNTNTLSPLIKRMEKNDLLTRSRSIDDERTVLVNLTEKGEALKNQASSIPQNLLKTLTNDDVELSDIILLKKTLDSWINILSRNSESSSFDENNE</sequence>
<protein>
    <recommendedName>
        <fullName evidence="7">HTH-type transcriptional regulator SarZ</fullName>
    </recommendedName>
    <alternativeName>
        <fullName evidence="8">Staphylococcal accessory regulator Z</fullName>
    </alternativeName>
</protein>
<dbReference type="FunFam" id="1.10.10.10:FF:000163">
    <property type="entry name" value="MarR family transcriptional regulator"/>
    <property type="match status" value="1"/>
</dbReference>
<evidence type="ECO:0000256" key="4">
    <source>
        <dbReference type="ARBA" id="ARBA00023125"/>
    </source>
</evidence>
<evidence type="ECO:0000256" key="2">
    <source>
        <dbReference type="ARBA" id="ARBA00022490"/>
    </source>
</evidence>
<dbReference type="GO" id="GO:0005737">
    <property type="term" value="C:cytoplasm"/>
    <property type="evidence" value="ECO:0007669"/>
    <property type="project" value="UniProtKB-SubCell"/>
</dbReference>
<dbReference type="GO" id="GO:0003700">
    <property type="term" value="F:DNA-binding transcription factor activity"/>
    <property type="evidence" value="ECO:0007669"/>
    <property type="project" value="InterPro"/>
</dbReference>
<keyword evidence="5" id="KW-0804">Transcription</keyword>
<reference evidence="10 11" key="1">
    <citation type="submission" date="2016-10" db="EMBL/GenBank/DDBJ databases">
        <authorList>
            <person name="Varghese N."/>
            <person name="Submissions S."/>
        </authorList>
    </citation>
    <scope>NUCLEOTIDE SEQUENCE [LARGE SCALE GENOMIC DNA]</scope>
    <source>
        <strain evidence="10 11">Mar_2010_102</strain>
    </source>
</reference>
<dbReference type="PANTHER" id="PTHR42756:SF1">
    <property type="entry name" value="TRANSCRIPTIONAL REPRESSOR OF EMRAB OPERON"/>
    <property type="match status" value="1"/>
</dbReference>
<name>A0A1H1QXL2_9FLAO</name>
<keyword evidence="2" id="KW-0963">Cytoplasm</keyword>
<dbReference type="STRING" id="1250231.SAMN04488552_2659"/>
<comment type="similarity">
    <text evidence="6">Belongs to the SarZ family.</text>
</comment>
<evidence type="ECO:0000259" key="9">
    <source>
        <dbReference type="PROSITE" id="PS50995"/>
    </source>
</evidence>
<dbReference type="PROSITE" id="PS50995">
    <property type="entry name" value="HTH_MARR_2"/>
    <property type="match status" value="1"/>
</dbReference>
<dbReference type="InterPro" id="IPR036390">
    <property type="entry name" value="WH_DNA-bd_sf"/>
</dbReference>
<dbReference type="InterPro" id="IPR036388">
    <property type="entry name" value="WH-like_DNA-bd_sf"/>
</dbReference>
<dbReference type="InterPro" id="IPR000835">
    <property type="entry name" value="HTH_MarR-typ"/>
</dbReference>
<evidence type="ECO:0000256" key="5">
    <source>
        <dbReference type="ARBA" id="ARBA00023163"/>
    </source>
</evidence>
<dbReference type="GO" id="GO:0003677">
    <property type="term" value="F:DNA binding"/>
    <property type="evidence" value="ECO:0007669"/>
    <property type="project" value="UniProtKB-KW"/>
</dbReference>
<dbReference type="Gene3D" id="1.10.10.10">
    <property type="entry name" value="Winged helix-like DNA-binding domain superfamily/Winged helix DNA-binding domain"/>
    <property type="match status" value="1"/>
</dbReference>
<evidence type="ECO:0000256" key="1">
    <source>
        <dbReference type="ARBA" id="ARBA00004496"/>
    </source>
</evidence>
<keyword evidence="11" id="KW-1185">Reference proteome</keyword>
<gene>
    <name evidence="10" type="ORF">SAMN04488552_2659</name>
</gene>
<dbReference type="SMART" id="SM00347">
    <property type="entry name" value="HTH_MARR"/>
    <property type="match status" value="1"/>
</dbReference>
<keyword evidence="3" id="KW-0805">Transcription regulation</keyword>
<feature type="domain" description="HTH marR-type" evidence="9">
    <location>
        <begin position="10"/>
        <end position="140"/>
    </location>
</feature>
<organism evidence="10 11">
    <name type="scientific">Christiangramia echinicola</name>
    <dbReference type="NCBI Taxonomy" id="279359"/>
    <lineage>
        <taxon>Bacteria</taxon>
        <taxon>Pseudomonadati</taxon>
        <taxon>Bacteroidota</taxon>
        <taxon>Flavobacteriia</taxon>
        <taxon>Flavobacteriales</taxon>
        <taxon>Flavobacteriaceae</taxon>
        <taxon>Christiangramia</taxon>
    </lineage>
</organism>
<dbReference type="SUPFAM" id="SSF46785">
    <property type="entry name" value="Winged helix' DNA-binding domain"/>
    <property type="match status" value="1"/>
</dbReference>